<sequence length="42" mass="4598">MAIMQTAVSDYGLGYVEHAAADFCEMRDHGCNAVILPRIKSL</sequence>
<dbReference type="AlphaFoldDB" id="A0A645D075"/>
<name>A0A645D075_9ZZZZ</name>
<reference evidence="1" key="1">
    <citation type="submission" date="2019-08" db="EMBL/GenBank/DDBJ databases">
        <authorList>
            <person name="Kucharzyk K."/>
            <person name="Murdoch R.W."/>
            <person name="Higgins S."/>
            <person name="Loffler F."/>
        </authorList>
    </citation>
    <scope>NUCLEOTIDE SEQUENCE</scope>
</reference>
<evidence type="ECO:0000313" key="1">
    <source>
        <dbReference type="EMBL" id="MPM82212.1"/>
    </source>
</evidence>
<organism evidence="1">
    <name type="scientific">bioreactor metagenome</name>
    <dbReference type="NCBI Taxonomy" id="1076179"/>
    <lineage>
        <taxon>unclassified sequences</taxon>
        <taxon>metagenomes</taxon>
        <taxon>ecological metagenomes</taxon>
    </lineage>
</organism>
<proteinExistence type="predicted"/>
<gene>
    <name evidence="1" type="ORF">SDC9_129273</name>
</gene>
<accession>A0A645D075</accession>
<comment type="caution">
    <text evidence="1">The sequence shown here is derived from an EMBL/GenBank/DDBJ whole genome shotgun (WGS) entry which is preliminary data.</text>
</comment>
<dbReference type="EMBL" id="VSSQ01031360">
    <property type="protein sequence ID" value="MPM82212.1"/>
    <property type="molecule type" value="Genomic_DNA"/>
</dbReference>
<protein>
    <submittedName>
        <fullName evidence="1">Uncharacterized protein</fullName>
    </submittedName>
</protein>